<evidence type="ECO:0008006" key="3">
    <source>
        <dbReference type="Google" id="ProtNLM"/>
    </source>
</evidence>
<accession>A0ABY4RHP3</accession>
<dbReference type="Proteomes" id="UP001057134">
    <property type="component" value="Chromosome"/>
</dbReference>
<dbReference type="Pfam" id="PF14112">
    <property type="entry name" value="DUF4284"/>
    <property type="match status" value="1"/>
</dbReference>
<dbReference type="InterPro" id="IPR025560">
    <property type="entry name" value="Imm22"/>
</dbReference>
<evidence type="ECO:0000313" key="1">
    <source>
        <dbReference type="EMBL" id="UQZ81139.1"/>
    </source>
</evidence>
<protein>
    <recommendedName>
        <fullName evidence="3">Immunity protein 22</fullName>
    </recommendedName>
</protein>
<keyword evidence="2" id="KW-1185">Reference proteome</keyword>
<evidence type="ECO:0000313" key="2">
    <source>
        <dbReference type="Proteomes" id="UP001057134"/>
    </source>
</evidence>
<reference evidence="1" key="1">
    <citation type="submission" date="2018-02" db="EMBL/GenBank/DDBJ databases">
        <authorList>
            <person name="Kim S.-K."/>
            <person name="Jung H.-I."/>
            <person name="Lee S.-W."/>
        </authorList>
    </citation>
    <scope>NUCLEOTIDE SEQUENCE</scope>
    <source>
        <strain evidence="1">SK3146</strain>
    </source>
</reference>
<sequence length="143" mass="15766">MKHIVTIWGTPASSEKELNAFTETVYDDDGEALLSPFLNGIGCSWIDEDFMERHYFGDEEERTAFIEYLRSDYAPHEAFAERLPEAIGEAIRAYPSVIILYGNDSPYGAINESLLAIAEAGPPAGSAAALLAIVEYESNLEKL</sequence>
<reference evidence="1" key="2">
    <citation type="journal article" date="2021" name="J Anim Sci Technol">
        <title>Complete genome sequence of Paenibacillus konkukensis sp. nov. SK3146 as a potential probiotic strain.</title>
        <authorList>
            <person name="Jung H.I."/>
            <person name="Park S."/>
            <person name="Niu K.M."/>
            <person name="Lee S.W."/>
            <person name="Kothari D."/>
            <person name="Yi K.J."/>
            <person name="Kim S.K."/>
        </authorList>
    </citation>
    <scope>NUCLEOTIDE SEQUENCE</scope>
    <source>
        <strain evidence="1">SK3146</strain>
    </source>
</reference>
<dbReference type="RefSeq" id="WP_249863395.1">
    <property type="nucleotide sequence ID" value="NZ_CP027059.1"/>
</dbReference>
<gene>
    <name evidence="1" type="ORF">SK3146_00295</name>
</gene>
<organism evidence="1 2">
    <name type="scientific">Paenibacillus konkukensis</name>
    <dbReference type="NCBI Taxonomy" id="2020716"/>
    <lineage>
        <taxon>Bacteria</taxon>
        <taxon>Bacillati</taxon>
        <taxon>Bacillota</taxon>
        <taxon>Bacilli</taxon>
        <taxon>Bacillales</taxon>
        <taxon>Paenibacillaceae</taxon>
        <taxon>Paenibacillus</taxon>
    </lineage>
</organism>
<dbReference type="EMBL" id="CP027059">
    <property type="protein sequence ID" value="UQZ81139.1"/>
    <property type="molecule type" value="Genomic_DNA"/>
</dbReference>
<proteinExistence type="predicted"/>
<name>A0ABY4RHP3_9BACL</name>